<evidence type="ECO:0000256" key="3">
    <source>
        <dbReference type="ARBA" id="ARBA00023157"/>
    </source>
</evidence>
<feature type="disulfide bond" evidence="4">
    <location>
        <begin position="162"/>
        <end position="169"/>
    </location>
</feature>
<evidence type="ECO:0000256" key="2">
    <source>
        <dbReference type="ARBA" id="ARBA00022900"/>
    </source>
</evidence>
<feature type="domain" description="Thyroglobulin type-1" evidence="6">
    <location>
        <begin position="123"/>
        <end position="193"/>
    </location>
</feature>
<dbReference type="InterPro" id="IPR002919">
    <property type="entry name" value="TIL_dom"/>
</dbReference>
<dbReference type="STRING" id="451379.A0A0N5AM31"/>
<accession>A0A0N5AM31</accession>
<name>A0A0N5AM31_9BILA</name>
<dbReference type="InterPro" id="IPR051368">
    <property type="entry name" value="SerProtInhib-TIL_Domain"/>
</dbReference>
<dbReference type="Gene3D" id="2.10.25.10">
    <property type="entry name" value="Laminin"/>
    <property type="match status" value="6"/>
</dbReference>
<dbReference type="CDD" id="cd19941">
    <property type="entry name" value="TIL"/>
    <property type="match status" value="6"/>
</dbReference>
<dbReference type="Pfam" id="PF01826">
    <property type="entry name" value="TIL"/>
    <property type="match status" value="5"/>
</dbReference>
<sequence>MTNLFQRYITAVAIPQVLLLLLLLLLTLFTSTSRAQVYTRVCESKGICFNCGDFRYSYYKCNSNDDCSINEFCNQYGFCCPQLNYIFLERSMPCPDGSNWMRKCQKDKDCHPFDEICAEGKCCAACRLRRRQVLDELPTTNIFGVYLPQCTENGRHYRPKQCRIGVDQCWCVNEYGRTLLTMIDGIADYENLCSSIIQMYSKDDELGSSRINANKYFNSKFIIDILDNEDDNNNQTDSQCGKNEQYVRCFNPCQATCNTPDQKPCPLSSCIGGCHCKPGYVRIGTNPKAPCTHISHCTNYIAHDQKCSDPLKQYNSCGSACPISCATINVPPNRCVEVCKPGCFCKIPYVLEDDNDPINSRSCVLPAQCQFNSMRILNQLPDNKVDPRLTNPSNLSTITLPQLQNSFHPLKSFLSCGSPCPAACNSRNSFRCEGKCISGCFCRTPYILSDSSNLNSRCVLPQNCPTNAPVRRTCSDPRKEWISCYSVYCTPSCNNLEGNCKTLTCKPGCACREPYVLKDANDPNSRCILASECFSKSQCSDKLKEYKECTSSCPMGCNNLNPKTCTPCVSGCFCKMGYIFEDSEHWQTSKCVQINQCQLLKNITSTSSTTSLTSFVFHFLKTCISRFSWTISVSNECPASISSYNDGKKCIVDEDCPRQQKCCPLSSSLNSARNERRCTCSDAHAVWNSCGSLCPEYCDQPSIPVCSAACSPGCHCAAGYVRARNDITAPCILRSQCFFLGTFEGIEARNDSFAEAATLAPKNPFEDERDIAVVNFVKGKKNIFGKLHITRTKDEKLKLWGILYALPVGKHALILHQYGDVSNSCANIGPPLRLISASKDSDSTKTLEWSDPQIVVGRSIAIHQAPIDKLNTDNDTVLTCGTVGIVS</sequence>
<evidence type="ECO:0000313" key="8">
    <source>
        <dbReference type="WBParaSite" id="SMUV_0000562201-mRNA-1"/>
    </source>
</evidence>
<evidence type="ECO:0000259" key="6">
    <source>
        <dbReference type="PROSITE" id="PS51162"/>
    </source>
</evidence>
<dbReference type="Proteomes" id="UP000046393">
    <property type="component" value="Unplaced"/>
</dbReference>
<dbReference type="InterPro" id="IPR036084">
    <property type="entry name" value="Ser_inhib-like_sf"/>
</dbReference>
<dbReference type="SUPFAM" id="SSF49329">
    <property type="entry name" value="Cu,Zn superoxide dismutase-like"/>
    <property type="match status" value="1"/>
</dbReference>
<dbReference type="InterPro" id="IPR000716">
    <property type="entry name" value="Thyroglobulin_1"/>
</dbReference>
<dbReference type="GO" id="GO:0004867">
    <property type="term" value="F:serine-type endopeptidase inhibitor activity"/>
    <property type="evidence" value="ECO:0007669"/>
    <property type="project" value="UniProtKB-KW"/>
</dbReference>
<evidence type="ECO:0000313" key="7">
    <source>
        <dbReference type="Proteomes" id="UP000046393"/>
    </source>
</evidence>
<dbReference type="Gene3D" id="2.60.40.200">
    <property type="entry name" value="Superoxide dismutase, copper/zinc binding domain"/>
    <property type="match status" value="1"/>
</dbReference>
<dbReference type="PANTHER" id="PTHR23259:SF67">
    <property type="entry name" value="THYROGLOBULIN TYPE-1 DOMAIN-CONTAINING PROTEIN"/>
    <property type="match status" value="1"/>
</dbReference>
<dbReference type="CDD" id="cd00191">
    <property type="entry name" value="TY"/>
    <property type="match status" value="1"/>
</dbReference>
<reference evidence="8" key="1">
    <citation type="submission" date="2017-02" db="UniProtKB">
        <authorList>
            <consortium name="WormBaseParasite"/>
        </authorList>
    </citation>
    <scope>IDENTIFICATION</scope>
</reference>
<comment type="caution">
    <text evidence="4">Lacks conserved residue(s) required for the propagation of feature annotation.</text>
</comment>
<dbReference type="PROSITE" id="PS51162">
    <property type="entry name" value="THYROGLOBULIN_1_2"/>
    <property type="match status" value="1"/>
</dbReference>
<keyword evidence="3 4" id="KW-1015">Disulfide bond</keyword>
<feature type="signal peptide" evidence="5">
    <location>
        <begin position="1"/>
        <end position="35"/>
    </location>
</feature>
<dbReference type="AlphaFoldDB" id="A0A0N5AM31"/>
<keyword evidence="7" id="KW-1185">Reference proteome</keyword>
<evidence type="ECO:0000256" key="5">
    <source>
        <dbReference type="SAM" id="SignalP"/>
    </source>
</evidence>
<keyword evidence="1" id="KW-0646">Protease inhibitor</keyword>
<dbReference type="InterPro" id="IPR036423">
    <property type="entry name" value="SOD-like_Cu/Zn_dom_sf"/>
</dbReference>
<dbReference type="InterPro" id="IPR036857">
    <property type="entry name" value="Thyroglobulin_1_sf"/>
</dbReference>
<dbReference type="SMART" id="SM00211">
    <property type="entry name" value="TY"/>
    <property type="match status" value="1"/>
</dbReference>
<proteinExistence type="predicted"/>
<dbReference type="PANTHER" id="PTHR23259">
    <property type="entry name" value="RIDDLE"/>
    <property type="match status" value="1"/>
</dbReference>
<dbReference type="GO" id="GO:0046872">
    <property type="term" value="F:metal ion binding"/>
    <property type="evidence" value="ECO:0007669"/>
    <property type="project" value="InterPro"/>
</dbReference>
<evidence type="ECO:0000256" key="4">
    <source>
        <dbReference type="PROSITE-ProRule" id="PRU00500"/>
    </source>
</evidence>
<dbReference type="SUPFAM" id="SSF57567">
    <property type="entry name" value="Serine protease inhibitors"/>
    <property type="match status" value="5"/>
</dbReference>
<keyword evidence="5" id="KW-0732">Signal</keyword>
<evidence type="ECO:0000256" key="1">
    <source>
        <dbReference type="ARBA" id="ARBA00022690"/>
    </source>
</evidence>
<feature type="chain" id="PRO_5005893237" evidence="5">
    <location>
        <begin position="36"/>
        <end position="887"/>
    </location>
</feature>
<keyword evidence="2" id="KW-0722">Serine protease inhibitor</keyword>
<organism evidence="7 8">
    <name type="scientific">Syphacia muris</name>
    <dbReference type="NCBI Taxonomy" id="451379"/>
    <lineage>
        <taxon>Eukaryota</taxon>
        <taxon>Metazoa</taxon>
        <taxon>Ecdysozoa</taxon>
        <taxon>Nematoda</taxon>
        <taxon>Chromadorea</taxon>
        <taxon>Rhabditida</taxon>
        <taxon>Spirurina</taxon>
        <taxon>Oxyuridomorpha</taxon>
        <taxon>Oxyuroidea</taxon>
        <taxon>Oxyuridae</taxon>
        <taxon>Syphacia</taxon>
    </lineage>
</organism>
<protein>
    <submittedName>
        <fullName evidence="8">Thyroglobulin type-1 domain-containing protein</fullName>
    </submittedName>
</protein>
<dbReference type="WBParaSite" id="SMUV_0000562201-mRNA-1">
    <property type="protein sequence ID" value="SMUV_0000562201-mRNA-1"/>
    <property type="gene ID" value="SMUV_0000562201"/>
</dbReference>
<dbReference type="GO" id="GO:0006801">
    <property type="term" value="P:superoxide metabolic process"/>
    <property type="evidence" value="ECO:0007669"/>
    <property type="project" value="InterPro"/>
</dbReference>
<dbReference type="SUPFAM" id="SSF57610">
    <property type="entry name" value="Thyroglobulin type-1 domain"/>
    <property type="match status" value="1"/>
</dbReference>